<comment type="caution">
    <text evidence="1">The sequence shown here is derived from an EMBL/GenBank/DDBJ whole genome shotgun (WGS) entry which is preliminary data.</text>
</comment>
<keyword evidence="2" id="KW-1185">Reference proteome</keyword>
<sequence length="44" mass="4843">MLSIAPAHRSAHPRVWSICTGHQICLSVQSRCLAGRIIFSLVLL</sequence>
<proteinExistence type="predicted"/>
<dbReference type="EMBL" id="LUCH01002414">
    <property type="protein sequence ID" value="KAF5401527.1"/>
    <property type="molecule type" value="Genomic_DNA"/>
</dbReference>
<dbReference type="Proteomes" id="UP000748531">
    <property type="component" value="Unassembled WGS sequence"/>
</dbReference>
<dbReference type="AlphaFoldDB" id="A0A8J4X077"/>
<reference evidence="1" key="1">
    <citation type="submission" date="2019-05" db="EMBL/GenBank/DDBJ databases">
        <title>Annotation for the trematode Paragonimus heterotremus.</title>
        <authorList>
            <person name="Choi Y.-J."/>
        </authorList>
    </citation>
    <scope>NUCLEOTIDE SEQUENCE</scope>
    <source>
        <strain evidence="1">LC</strain>
    </source>
</reference>
<evidence type="ECO:0000313" key="1">
    <source>
        <dbReference type="EMBL" id="KAF5401527.1"/>
    </source>
</evidence>
<accession>A0A8J4X077</accession>
<gene>
    <name evidence="1" type="ORF">PHET_05003</name>
</gene>
<evidence type="ECO:0000313" key="2">
    <source>
        <dbReference type="Proteomes" id="UP000748531"/>
    </source>
</evidence>
<protein>
    <submittedName>
        <fullName evidence="1">Uncharacterized protein</fullName>
    </submittedName>
</protein>
<name>A0A8J4X077_9TREM</name>
<organism evidence="1 2">
    <name type="scientific">Paragonimus heterotremus</name>
    <dbReference type="NCBI Taxonomy" id="100268"/>
    <lineage>
        <taxon>Eukaryota</taxon>
        <taxon>Metazoa</taxon>
        <taxon>Spiralia</taxon>
        <taxon>Lophotrochozoa</taxon>
        <taxon>Platyhelminthes</taxon>
        <taxon>Trematoda</taxon>
        <taxon>Digenea</taxon>
        <taxon>Plagiorchiida</taxon>
        <taxon>Troglotremata</taxon>
        <taxon>Troglotrematidae</taxon>
        <taxon>Paragonimus</taxon>
    </lineage>
</organism>